<evidence type="ECO:0000256" key="1">
    <source>
        <dbReference type="SAM" id="SignalP"/>
    </source>
</evidence>
<reference evidence="2" key="1">
    <citation type="submission" date="2021-01" db="EMBL/GenBank/DDBJ databases">
        <authorList>
            <person name="Corre E."/>
            <person name="Pelletier E."/>
            <person name="Niang G."/>
            <person name="Scheremetjew M."/>
            <person name="Finn R."/>
            <person name="Kale V."/>
            <person name="Holt S."/>
            <person name="Cochrane G."/>
            <person name="Meng A."/>
            <person name="Brown T."/>
            <person name="Cohen L."/>
        </authorList>
    </citation>
    <scope>NUCLEOTIDE SEQUENCE</scope>
    <source>
        <strain evidence="2">CCMP722</strain>
    </source>
</reference>
<protein>
    <recommendedName>
        <fullName evidence="3">Peptide-methionine (S)-S-oxide reductase</fullName>
    </recommendedName>
</protein>
<evidence type="ECO:0008006" key="3">
    <source>
        <dbReference type="Google" id="ProtNLM"/>
    </source>
</evidence>
<evidence type="ECO:0000313" key="2">
    <source>
        <dbReference type="EMBL" id="CAD8652197.1"/>
    </source>
</evidence>
<sequence length="256" mass="28730">MQVPNYATVMILLLSVVDTANGLPFGSATEEVLVFFGNGCFWGRQKDYVDVERQTLRRSDEEITALVGYAGGHSERGGPVCYYSGPPARHYDRLGHAEVTQVSLVGSPEDLTQQLRAFARMYFSQFNRVSGGMERLDPQDAGLGYRNVVGLPGGMQGALFGDFADMNVNNMVLLPGEGGEEDTFNTVYVMDSNQFPFFQAEMYHQFHNGMGHRFGREYTFQLRMMHEKLGRVRRTRCPERGESISSMEDNEAAFDL</sequence>
<gene>
    <name evidence="2" type="ORF">POBO1169_LOCUS2366</name>
</gene>
<feature type="chain" id="PRO_5031201845" description="Peptide-methionine (S)-S-oxide reductase" evidence="1">
    <location>
        <begin position="23"/>
        <end position="256"/>
    </location>
</feature>
<organism evidence="2">
    <name type="scientific">Pyramimonas obovata</name>
    <dbReference type="NCBI Taxonomy" id="1411642"/>
    <lineage>
        <taxon>Eukaryota</taxon>
        <taxon>Viridiplantae</taxon>
        <taxon>Chlorophyta</taxon>
        <taxon>Pyramimonadophyceae</taxon>
        <taxon>Pyramimonadales</taxon>
        <taxon>Pyramimonadaceae</taxon>
        <taxon>Pyramimonas</taxon>
        <taxon>Pyramimonas incertae sedis</taxon>
    </lineage>
</organism>
<dbReference type="AlphaFoldDB" id="A0A7S0MV44"/>
<accession>A0A7S0MV44</accession>
<proteinExistence type="predicted"/>
<dbReference type="GO" id="GO:0008113">
    <property type="term" value="F:peptide-methionine (S)-S-oxide reductase activity"/>
    <property type="evidence" value="ECO:0007669"/>
    <property type="project" value="InterPro"/>
</dbReference>
<dbReference type="InterPro" id="IPR036509">
    <property type="entry name" value="Met_Sox_Rdtase_MsrA_sf"/>
</dbReference>
<name>A0A7S0MV44_9CHLO</name>
<feature type="signal peptide" evidence="1">
    <location>
        <begin position="1"/>
        <end position="22"/>
    </location>
</feature>
<dbReference type="Gene3D" id="3.30.1060.10">
    <property type="entry name" value="Peptide methionine sulphoxide reductase MsrA"/>
    <property type="match status" value="1"/>
</dbReference>
<keyword evidence="1" id="KW-0732">Signal</keyword>
<dbReference type="EMBL" id="HBFA01004666">
    <property type="protein sequence ID" value="CAD8652197.1"/>
    <property type="molecule type" value="Transcribed_RNA"/>
</dbReference>